<feature type="non-terminal residue" evidence="2">
    <location>
        <position position="153"/>
    </location>
</feature>
<protein>
    <recommendedName>
        <fullName evidence="1">Xylose isomerase-like TIM barrel domain-containing protein</fullName>
    </recommendedName>
</protein>
<dbReference type="SUPFAM" id="SSF51658">
    <property type="entry name" value="Xylose isomerase-like"/>
    <property type="match status" value="1"/>
</dbReference>
<sequence>MKIGVFTALFQDRSFEEALDMIKQLGIDVIEVGTGGFVGNAHCNASLLLTDEMKITQFKRVVEERGLFISAFSCHGNPLHPQKAIADKHQQDMRDTIKLAEKLGIERINLFAGCPGDSENSRYPNWPVCPWPDDYLAISKWQWEEINIVLPFL</sequence>
<feature type="domain" description="Xylose isomerase-like TIM barrel" evidence="1">
    <location>
        <begin position="20"/>
        <end position="115"/>
    </location>
</feature>
<reference evidence="2" key="1">
    <citation type="journal article" date="2014" name="Front. Microbiol.">
        <title>High frequency of phylogenetically diverse reductive dehalogenase-homologous genes in deep subseafloor sedimentary metagenomes.</title>
        <authorList>
            <person name="Kawai M."/>
            <person name="Futagami T."/>
            <person name="Toyoda A."/>
            <person name="Takaki Y."/>
            <person name="Nishi S."/>
            <person name="Hori S."/>
            <person name="Arai W."/>
            <person name="Tsubouchi T."/>
            <person name="Morono Y."/>
            <person name="Uchiyama I."/>
            <person name="Ito T."/>
            <person name="Fujiyama A."/>
            <person name="Inagaki F."/>
            <person name="Takami H."/>
        </authorList>
    </citation>
    <scope>NUCLEOTIDE SEQUENCE</scope>
    <source>
        <strain evidence="2">Expedition CK06-06</strain>
    </source>
</reference>
<gene>
    <name evidence="2" type="ORF">S03H2_68340</name>
</gene>
<evidence type="ECO:0000259" key="1">
    <source>
        <dbReference type="Pfam" id="PF01261"/>
    </source>
</evidence>
<comment type="caution">
    <text evidence="2">The sequence shown here is derived from an EMBL/GenBank/DDBJ whole genome shotgun (WGS) entry which is preliminary data.</text>
</comment>
<dbReference type="Pfam" id="PF01261">
    <property type="entry name" value="AP_endonuc_2"/>
    <property type="match status" value="1"/>
</dbReference>
<dbReference type="InterPro" id="IPR013022">
    <property type="entry name" value="Xyl_isomerase-like_TIM-brl"/>
</dbReference>
<dbReference type="AlphaFoldDB" id="X1JWK2"/>
<organism evidence="2">
    <name type="scientific">marine sediment metagenome</name>
    <dbReference type="NCBI Taxonomy" id="412755"/>
    <lineage>
        <taxon>unclassified sequences</taxon>
        <taxon>metagenomes</taxon>
        <taxon>ecological metagenomes</taxon>
    </lineage>
</organism>
<name>X1JWK2_9ZZZZ</name>
<dbReference type="Gene3D" id="3.20.20.150">
    <property type="entry name" value="Divalent-metal-dependent TIM barrel enzymes"/>
    <property type="match status" value="1"/>
</dbReference>
<proteinExistence type="predicted"/>
<dbReference type="EMBL" id="BARU01044913">
    <property type="protein sequence ID" value="GAH82644.1"/>
    <property type="molecule type" value="Genomic_DNA"/>
</dbReference>
<evidence type="ECO:0000313" key="2">
    <source>
        <dbReference type="EMBL" id="GAH82644.1"/>
    </source>
</evidence>
<accession>X1JWK2</accession>
<dbReference type="InterPro" id="IPR036237">
    <property type="entry name" value="Xyl_isomerase-like_sf"/>
</dbReference>